<protein>
    <submittedName>
        <fullName evidence="1">Double-strand break repair protein MRE11</fullName>
    </submittedName>
</protein>
<dbReference type="PANTHER" id="PTHR10139:SF1">
    <property type="entry name" value="DOUBLE-STRAND BREAK REPAIR PROTEIN MRE11"/>
    <property type="match status" value="1"/>
</dbReference>
<evidence type="ECO:0000313" key="2">
    <source>
        <dbReference type="Proteomes" id="UP000314294"/>
    </source>
</evidence>
<dbReference type="GO" id="GO:0006303">
    <property type="term" value="P:double-strand break repair via nonhomologous end joining"/>
    <property type="evidence" value="ECO:0007669"/>
    <property type="project" value="TreeGrafter"/>
</dbReference>
<dbReference type="GO" id="GO:0007095">
    <property type="term" value="P:mitotic G2 DNA damage checkpoint signaling"/>
    <property type="evidence" value="ECO:0007669"/>
    <property type="project" value="TreeGrafter"/>
</dbReference>
<dbReference type="OrthoDB" id="30417at2759"/>
<dbReference type="AlphaFoldDB" id="A0A4Z2DZ31"/>
<dbReference type="GO" id="GO:0000724">
    <property type="term" value="P:double-strand break repair via homologous recombination"/>
    <property type="evidence" value="ECO:0007669"/>
    <property type="project" value="TreeGrafter"/>
</dbReference>
<keyword evidence="2" id="KW-1185">Reference proteome</keyword>
<sequence>MFVNNQVTMLRPKEDQDEWFNLFTIHQNRSKHGPTNYIPEQFLDEFIDLVVWGHEHECLIAPTRNEQQLFYVTQPGSSVATSLSPGEAAKKYKHTHTHTQWIAYFVQGSYGHGKPGKVMEF</sequence>
<dbReference type="GO" id="GO:0000014">
    <property type="term" value="F:single-stranded DNA endodeoxyribonuclease activity"/>
    <property type="evidence" value="ECO:0007669"/>
    <property type="project" value="TreeGrafter"/>
</dbReference>
<proteinExistence type="predicted"/>
<dbReference type="GO" id="GO:0042138">
    <property type="term" value="P:meiotic DNA double-strand break formation"/>
    <property type="evidence" value="ECO:0007669"/>
    <property type="project" value="TreeGrafter"/>
</dbReference>
<gene>
    <name evidence="1" type="primary">mre11</name>
    <name evidence="1" type="ORF">EYF80_068077</name>
</gene>
<dbReference type="PANTHER" id="PTHR10139">
    <property type="entry name" value="DOUBLE-STRAND BREAK REPAIR PROTEIN MRE11"/>
    <property type="match status" value="1"/>
</dbReference>
<dbReference type="GO" id="GO:0000723">
    <property type="term" value="P:telomere maintenance"/>
    <property type="evidence" value="ECO:0007669"/>
    <property type="project" value="TreeGrafter"/>
</dbReference>
<dbReference type="Proteomes" id="UP000314294">
    <property type="component" value="Unassembled WGS sequence"/>
</dbReference>
<reference evidence="1 2" key="1">
    <citation type="submission" date="2019-03" db="EMBL/GenBank/DDBJ databases">
        <title>First draft genome of Liparis tanakae, snailfish: a comprehensive survey of snailfish specific genes.</title>
        <authorList>
            <person name="Kim W."/>
            <person name="Song I."/>
            <person name="Jeong J.-H."/>
            <person name="Kim D."/>
            <person name="Kim S."/>
            <person name="Ryu S."/>
            <person name="Song J.Y."/>
            <person name="Lee S.K."/>
        </authorList>
    </citation>
    <scope>NUCLEOTIDE SEQUENCE [LARGE SCALE GENOMIC DNA]</scope>
    <source>
        <tissue evidence="1">Muscle</tissue>
    </source>
</reference>
<name>A0A4Z2DZ31_9TELE</name>
<dbReference type="GO" id="GO:0097552">
    <property type="term" value="P:mitochondrial double-strand break repair via homologous recombination"/>
    <property type="evidence" value="ECO:0007669"/>
    <property type="project" value="TreeGrafter"/>
</dbReference>
<accession>A0A4Z2DZ31</accession>
<comment type="caution">
    <text evidence="1">The sequence shown here is derived from an EMBL/GenBank/DDBJ whole genome shotgun (WGS) entry which is preliminary data.</text>
</comment>
<dbReference type="SUPFAM" id="SSF56300">
    <property type="entry name" value="Metallo-dependent phosphatases"/>
    <property type="match status" value="1"/>
</dbReference>
<organism evidence="1 2">
    <name type="scientific">Liparis tanakae</name>
    <name type="common">Tanaka's snailfish</name>
    <dbReference type="NCBI Taxonomy" id="230148"/>
    <lineage>
        <taxon>Eukaryota</taxon>
        <taxon>Metazoa</taxon>
        <taxon>Chordata</taxon>
        <taxon>Craniata</taxon>
        <taxon>Vertebrata</taxon>
        <taxon>Euteleostomi</taxon>
        <taxon>Actinopterygii</taxon>
        <taxon>Neopterygii</taxon>
        <taxon>Teleostei</taxon>
        <taxon>Neoteleostei</taxon>
        <taxon>Acanthomorphata</taxon>
        <taxon>Eupercaria</taxon>
        <taxon>Perciformes</taxon>
        <taxon>Cottioidei</taxon>
        <taxon>Cottales</taxon>
        <taxon>Liparidae</taxon>
        <taxon>Liparis</taxon>
    </lineage>
</organism>
<dbReference type="EMBL" id="SRLO01025758">
    <property type="protein sequence ID" value="TNN21811.1"/>
    <property type="molecule type" value="Genomic_DNA"/>
</dbReference>
<dbReference type="GO" id="GO:0031573">
    <property type="term" value="P:mitotic intra-S DNA damage checkpoint signaling"/>
    <property type="evidence" value="ECO:0007669"/>
    <property type="project" value="TreeGrafter"/>
</dbReference>
<dbReference type="GO" id="GO:0030870">
    <property type="term" value="C:Mre11 complex"/>
    <property type="evidence" value="ECO:0007669"/>
    <property type="project" value="TreeGrafter"/>
</dbReference>
<dbReference type="Gene3D" id="3.60.21.10">
    <property type="match status" value="1"/>
</dbReference>
<dbReference type="InterPro" id="IPR029052">
    <property type="entry name" value="Metallo-depent_PP-like"/>
</dbReference>
<dbReference type="GO" id="GO:0035861">
    <property type="term" value="C:site of double-strand break"/>
    <property type="evidence" value="ECO:0007669"/>
    <property type="project" value="TreeGrafter"/>
</dbReference>
<evidence type="ECO:0000313" key="1">
    <source>
        <dbReference type="EMBL" id="TNN21811.1"/>
    </source>
</evidence>